<dbReference type="AlphaFoldDB" id="A0A9J2PI81"/>
<feature type="region of interest" description="Disordered" evidence="1">
    <location>
        <begin position="145"/>
        <end position="218"/>
    </location>
</feature>
<evidence type="ECO:0000256" key="1">
    <source>
        <dbReference type="SAM" id="MobiDB-lite"/>
    </source>
</evidence>
<feature type="compositionally biased region" description="Basic residues" evidence="1">
    <location>
        <begin position="158"/>
        <end position="172"/>
    </location>
</feature>
<organism evidence="2 3">
    <name type="scientific">Ascaris lumbricoides</name>
    <name type="common">Giant roundworm</name>
    <dbReference type="NCBI Taxonomy" id="6252"/>
    <lineage>
        <taxon>Eukaryota</taxon>
        <taxon>Metazoa</taxon>
        <taxon>Ecdysozoa</taxon>
        <taxon>Nematoda</taxon>
        <taxon>Chromadorea</taxon>
        <taxon>Rhabditida</taxon>
        <taxon>Spirurina</taxon>
        <taxon>Ascaridomorpha</taxon>
        <taxon>Ascaridoidea</taxon>
        <taxon>Ascarididae</taxon>
        <taxon>Ascaris</taxon>
    </lineage>
</organism>
<accession>A0A9J2PI81</accession>
<evidence type="ECO:0000313" key="3">
    <source>
        <dbReference type="WBParaSite" id="ALUE_0000973001-mRNA-1"/>
    </source>
</evidence>
<dbReference type="Proteomes" id="UP000036681">
    <property type="component" value="Unplaced"/>
</dbReference>
<reference evidence="3" key="1">
    <citation type="submission" date="2023-03" db="UniProtKB">
        <authorList>
            <consortium name="WormBaseParasite"/>
        </authorList>
    </citation>
    <scope>IDENTIFICATION</scope>
</reference>
<dbReference type="WBParaSite" id="ALUE_0000973001-mRNA-1">
    <property type="protein sequence ID" value="ALUE_0000973001-mRNA-1"/>
    <property type="gene ID" value="ALUE_0000973001"/>
</dbReference>
<evidence type="ECO:0000313" key="2">
    <source>
        <dbReference type="Proteomes" id="UP000036681"/>
    </source>
</evidence>
<name>A0A9J2PI81_ASCLU</name>
<feature type="compositionally biased region" description="Basic and acidic residues" evidence="1">
    <location>
        <begin position="193"/>
        <end position="211"/>
    </location>
</feature>
<proteinExistence type="predicted"/>
<sequence length="218" mass="23810">MAGVIGLLVALIIIGASLYIYRRYVLFPPDTTPESDIMTGPPGSTVTANPLQSTTDANATAKFPPDTIPESDIMTGPPGSTVTANPLQSTTDANATAKHLASTRDGGLIMVYRKKNTLVNNTGQRYAYLDDKPILFNNALFFRGTSGSKTNAQVGEGKKKKKRKKKRSRRSHASKDGEKKKSKKKKSKKEKKLKKESEEGEKLEKSTEKRPSLIKALT</sequence>
<protein>
    <submittedName>
        <fullName evidence="3">Uncharacterized protein</fullName>
    </submittedName>
</protein>
<keyword evidence="2" id="KW-1185">Reference proteome</keyword>
<feature type="compositionally biased region" description="Basic residues" evidence="1">
    <location>
        <begin position="180"/>
        <end position="192"/>
    </location>
</feature>